<evidence type="ECO:0000256" key="5">
    <source>
        <dbReference type="ARBA" id="ARBA00022679"/>
    </source>
</evidence>
<evidence type="ECO:0000313" key="12">
    <source>
        <dbReference type="Proteomes" id="UP000054477"/>
    </source>
</evidence>
<dbReference type="Gene3D" id="1.10.10.2150">
    <property type="entry name" value="Ribosomal RNA-processing protein 8, N-terminal domain"/>
    <property type="match status" value="1"/>
</dbReference>
<evidence type="ECO:0000313" key="11">
    <source>
        <dbReference type="EMBL" id="KIK08363.1"/>
    </source>
</evidence>
<evidence type="ECO:0000256" key="6">
    <source>
        <dbReference type="ARBA" id="ARBA00022691"/>
    </source>
</evidence>
<evidence type="ECO:0000256" key="10">
    <source>
        <dbReference type="SAM" id="MobiDB-lite"/>
    </source>
</evidence>
<evidence type="ECO:0000256" key="4">
    <source>
        <dbReference type="ARBA" id="ARBA00022603"/>
    </source>
</evidence>
<evidence type="ECO:0000256" key="2">
    <source>
        <dbReference type="ARBA" id="ARBA00006301"/>
    </source>
</evidence>
<dbReference type="Proteomes" id="UP000054477">
    <property type="component" value="Unassembled WGS sequence"/>
</dbReference>
<feature type="compositionally biased region" description="Basic and acidic residues" evidence="10">
    <location>
        <begin position="91"/>
        <end position="108"/>
    </location>
</feature>
<comment type="function">
    <text evidence="9">S-adenosyl-L-methionine-dependent methyltransferase that specifically methylates the N(1) position of adenine in helix 25.1 in 25S rRNA. Required both for ribosomal 40S and 60S subunits biogenesis. Required for efficient pre-rRNA cleavage at site A2.</text>
</comment>
<dbReference type="GO" id="GO:0005730">
    <property type="term" value="C:nucleolus"/>
    <property type="evidence" value="ECO:0007669"/>
    <property type="project" value="UniProtKB-SubCell"/>
</dbReference>
<dbReference type="PANTHER" id="PTHR12787">
    <property type="entry name" value="RIBOSOMAL RNA-PROCESSING PROTEIN 8"/>
    <property type="match status" value="1"/>
</dbReference>
<dbReference type="InterPro" id="IPR029063">
    <property type="entry name" value="SAM-dependent_MTases_sf"/>
</dbReference>
<proteinExistence type="inferred from homology"/>
<dbReference type="InterPro" id="IPR007823">
    <property type="entry name" value="RRP8"/>
</dbReference>
<keyword evidence="3 9" id="KW-0698">rRNA processing</keyword>
<keyword evidence="4 9" id="KW-0489">Methyltransferase</keyword>
<evidence type="ECO:0000256" key="3">
    <source>
        <dbReference type="ARBA" id="ARBA00022552"/>
    </source>
</evidence>
<keyword evidence="5 9" id="KW-0808">Transferase</keyword>
<keyword evidence="6 9" id="KW-0949">S-adenosyl-L-methionine</keyword>
<sequence length="366" mass="40851">MVLFDVPGWSIPSAPSLPETSKKRKRPTSTSSQLLSTEINLEKIVERLKNTTRPATSKSSAKDRTSRPRNNSKSVNKKIISRPKPLAIPAEKGERPAKKQRIKRDAGDVPKPGSMLSGDHDTNLTPLQKGMKRSLGGARFRVINEDLYKSDSRTAYSMMQNDRSVYEDYHIGFRHQVQSWPTNPVEYYVTMLARYPHKTVIADLGCGDAALARALIPKDMAVLSFDLVSDGVYVIEADICSKIPLPGSEGAITEKSNGEGQIVDVVVCALSLMGTNWPNCLREAWRILKPLGELKIAEVTSRFTDVGDFQNLVSSIGFRLSSKNNDNTHFTLFEFTKSSRKGMTDKEWTKILSRAGTLKPCEYKRR</sequence>
<reference evidence="11 12" key="1">
    <citation type="submission" date="2014-04" db="EMBL/GenBank/DDBJ databases">
        <authorList>
            <consortium name="DOE Joint Genome Institute"/>
            <person name="Kuo A."/>
            <person name="Kohler A."/>
            <person name="Nagy L.G."/>
            <person name="Floudas D."/>
            <person name="Copeland A."/>
            <person name="Barry K.W."/>
            <person name="Cichocki N."/>
            <person name="Veneault-Fourrey C."/>
            <person name="LaButti K."/>
            <person name="Lindquist E.A."/>
            <person name="Lipzen A."/>
            <person name="Lundell T."/>
            <person name="Morin E."/>
            <person name="Murat C."/>
            <person name="Sun H."/>
            <person name="Tunlid A."/>
            <person name="Henrissat B."/>
            <person name="Grigoriev I.V."/>
            <person name="Hibbett D.S."/>
            <person name="Martin F."/>
            <person name="Nordberg H.P."/>
            <person name="Cantor M.N."/>
            <person name="Hua S.X."/>
        </authorList>
    </citation>
    <scope>NUCLEOTIDE SEQUENCE [LARGE SCALE GENOMIC DNA]</scope>
    <source>
        <strain evidence="11 12">LaAM-08-1</strain>
    </source>
</reference>
<evidence type="ECO:0000256" key="9">
    <source>
        <dbReference type="RuleBase" id="RU365074"/>
    </source>
</evidence>
<dbReference type="PANTHER" id="PTHR12787:SF0">
    <property type="entry name" value="RIBOSOMAL RNA-PROCESSING PROTEIN 8"/>
    <property type="match status" value="1"/>
</dbReference>
<dbReference type="AlphaFoldDB" id="A0A0C9YJV0"/>
<evidence type="ECO:0000256" key="8">
    <source>
        <dbReference type="ARBA" id="ARBA00076672"/>
    </source>
</evidence>
<accession>A0A0C9YJV0</accession>
<feature type="region of interest" description="Disordered" evidence="10">
    <location>
        <begin position="1"/>
        <end position="130"/>
    </location>
</feature>
<organism evidence="11 12">
    <name type="scientific">Laccaria amethystina LaAM-08-1</name>
    <dbReference type="NCBI Taxonomy" id="1095629"/>
    <lineage>
        <taxon>Eukaryota</taxon>
        <taxon>Fungi</taxon>
        <taxon>Dikarya</taxon>
        <taxon>Basidiomycota</taxon>
        <taxon>Agaricomycotina</taxon>
        <taxon>Agaricomycetes</taxon>
        <taxon>Agaricomycetidae</taxon>
        <taxon>Agaricales</taxon>
        <taxon>Agaricineae</taxon>
        <taxon>Hydnangiaceae</taxon>
        <taxon>Laccaria</taxon>
    </lineage>
</organism>
<dbReference type="SUPFAM" id="SSF53335">
    <property type="entry name" value="S-adenosyl-L-methionine-dependent methyltransferases"/>
    <property type="match status" value="1"/>
</dbReference>
<evidence type="ECO:0000256" key="1">
    <source>
        <dbReference type="ARBA" id="ARBA00004604"/>
    </source>
</evidence>
<keyword evidence="12" id="KW-1185">Reference proteome</keyword>
<dbReference type="Pfam" id="PF05148">
    <property type="entry name" value="Methyltransf_8"/>
    <property type="match status" value="1"/>
</dbReference>
<dbReference type="EMBL" id="KN838542">
    <property type="protein sequence ID" value="KIK08363.1"/>
    <property type="molecule type" value="Genomic_DNA"/>
</dbReference>
<dbReference type="InterPro" id="IPR042036">
    <property type="entry name" value="RRP8_N"/>
</dbReference>
<reference evidence="12" key="2">
    <citation type="submission" date="2015-01" db="EMBL/GenBank/DDBJ databases">
        <title>Evolutionary Origins and Diversification of the Mycorrhizal Mutualists.</title>
        <authorList>
            <consortium name="DOE Joint Genome Institute"/>
            <consortium name="Mycorrhizal Genomics Consortium"/>
            <person name="Kohler A."/>
            <person name="Kuo A."/>
            <person name="Nagy L.G."/>
            <person name="Floudas D."/>
            <person name="Copeland A."/>
            <person name="Barry K.W."/>
            <person name="Cichocki N."/>
            <person name="Veneault-Fourrey C."/>
            <person name="LaButti K."/>
            <person name="Lindquist E.A."/>
            <person name="Lipzen A."/>
            <person name="Lundell T."/>
            <person name="Morin E."/>
            <person name="Murat C."/>
            <person name="Riley R."/>
            <person name="Ohm R."/>
            <person name="Sun H."/>
            <person name="Tunlid A."/>
            <person name="Henrissat B."/>
            <person name="Grigoriev I.V."/>
            <person name="Hibbett D.S."/>
            <person name="Martin F."/>
        </authorList>
    </citation>
    <scope>NUCLEOTIDE SEQUENCE [LARGE SCALE GENOMIC DNA]</scope>
    <source>
        <strain evidence="12">LaAM-08-1</strain>
    </source>
</reference>
<dbReference type="EC" id="2.1.1.-" evidence="9"/>
<feature type="compositionally biased region" description="Basic and acidic residues" evidence="10">
    <location>
        <begin position="40"/>
        <end position="49"/>
    </location>
</feature>
<dbReference type="FunFam" id="1.10.10.2150:FF:000001">
    <property type="entry name" value="Ribosomal RNA-processing protein 8"/>
    <property type="match status" value="1"/>
</dbReference>
<comment type="subcellular location">
    <subcellularLocation>
        <location evidence="1 9">Nucleus</location>
        <location evidence="1 9">Nucleolus</location>
    </subcellularLocation>
</comment>
<comment type="similarity">
    <text evidence="2 9">Belongs to the methyltransferase superfamily. RRP8 family.</text>
</comment>
<evidence type="ECO:0000256" key="7">
    <source>
        <dbReference type="ARBA" id="ARBA00023242"/>
    </source>
</evidence>
<dbReference type="HOGENOM" id="CLU_027694_2_2_1"/>
<name>A0A0C9YJV0_9AGAR</name>
<dbReference type="STRING" id="1095629.A0A0C9YJV0"/>
<gene>
    <name evidence="11" type="ORF">K443DRAFT_672390</name>
</gene>
<dbReference type="GO" id="GO:0042273">
    <property type="term" value="P:ribosomal large subunit biogenesis"/>
    <property type="evidence" value="ECO:0007669"/>
    <property type="project" value="TreeGrafter"/>
</dbReference>
<dbReference type="GO" id="GO:0016433">
    <property type="term" value="F:rRNA (adenine) methyltransferase activity"/>
    <property type="evidence" value="ECO:0007669"/>
    <property type="project" value="UniProtKB-ARBA"/>
</dbReference>
<dbReference type="OrthoDB" id="10258825at2759"/>
<keyword evidence="7 9" id="KW-0539">Nucleus</keyword>
<dbReference type="Gene3D" id="3.40.50.150">
    <property type="entry name" value="Vaccinia Virus protein VP39"/>
    <property type="match status" value="1"/>
</dbReference>
<protein>
    <recommendedName>
        <fullName evidence="8 9">Ribosomal RNA-processing protein 8</fullName>
        <ecNumber evidence="9">2.1.1.-</ecNumber>
    </recommendedName>
</protein>